<keyword evidence="3" id="KW-1185">Reference proteome</keyword>
<feature type="transmembrane region" description="Helical" evidence="1">
    <location>
        <begin position="82"/>
        <end position="105"/>
    </location>
</feature>
<proteinExistence type="predicted"/>
<evidence type="ECO:0000313" key="2">
    <source>
        <dbReference type="EMBL" id="MBN3545194.1"/>
    </source>
</evidence>
<comment type="caution">
    <text evidence="2">The sequence shown here is derived from an EMBL/GenBank/DDBJ whole genome shotgun (WGS) entry which is preliminary data.</text>
</comment>
<reference evidence="2 3" key="1">
    <citation type="submission" date="2021-01" db="EMBL/GenBank/DDBJ databases">
        <title>Genome Sequencing of Type Strains.</title>
        <authorList>
            <person name="Lemaire J.F."/>
            <person name="Inderbitzin P."/>
            <person name="Collins S.B."/>
            <person name="Wespe N."/>
            <person name="Knight-Connoni V."/>
        </authorList>
    </citation>
    <scope>NUCLEOTIDE SEQUENCE [LARGE SCALE GENOMIC DNA]</scope>
    <source>
        <strain evidence="2 3">DSM 14730</strain>
    </source>
</reference>
<protein>
    <submittedName>
        <fullName evidence="2">Uncharacterized protein</fullName>
    </submittedName>
</protein>
<name>A0ABS2ZEZ6_9BACL</name>
<evidence type="ECO:0000256" key="1">
    <source>
        <dbReference type="SAM" id="Phobius"/>
    </source>
</evidence>
<gene>
    <name evidence="2" type="ORF">JYA64_07810</name>
</gene>
<keyword evidence="1" id="KW-0812">Transmembrane</keyword>
<keyword evidence="1" id="KW-1133">Transmembrane helix</keyword>
<dbReference type="EMBL" id="JAFHKS010000042">
    <property type="protein sequence ID" value="MBN3545194.1"/>
    <property type="molecule type" value="Genomic_DNA"/>
</dbReference>
<accession>A0ABS2ZEZ6</accession>
<dbReference type="Proteomes" id="UP001319060">
    <property type="component" value="Unassembled WGS sequence"/>
</dbReference>
<sequence>MHYGKDNVNAGYHMPNENYHMKDGHHPMMDICKNRVGQNCEVEMSNGRVYQGKIHSYDNENMYLVMQTQDREERAFGFGGGFGFPFFAGPFFPGFGLFGFPFFGIRRFRRFWW</sequence>
<keyword evidence="1" id="KW-0472">Membrane</keyword>
<organism evidence="2 3">
    <name type="scientific">Fictibacillus barbaricus</name>
    <dbReference type="NCBI Taxonomy" id="182136"/>
    <lineage>
        <taxon>Bacteria</taxon>
        <taxon>Bacillati</taxon>
        <taxon>Bacillota</taxon>
        <taxon>Bacilli</taxon>
        <taxon>Bacillales</taxon>
        <taxon>Fictibacillaceae</taxon>
        <taxon>Fictibacillus</taxon>
    </lineage>
</organism>
<dbReference type="RefSeq" id="WP_188403182.1">
    <property type="nucleotide sequence ID" value="NZ_BMCE01000002.1"/>
</dbReference>
<evidence type="ECO:0000313" key="3">
    <source>
        <dbReference type="Proteomes" id="UP001319060"/>
    </source>
</evidence>